<evidence type="ECO:0008006" key="4">
    <source>
        <dbReference type="Google" id="ProtNLM"/>
    </source>
</evidence>
<gene>
    <name evidence="2" type="ORF">KOR34_48330</name>
</gene>
<sequence precursor="true">MRPTTTGLLSMLALATSVSAAEHSISFQNGVSGYQGAFDRRISSAGDVNGAHVDTSTPPLNSQDRFAAWNHRGGRSDVLIRFDDIVGAGAIPSGATILSATLDLRTASHVGPTVAPGIFAVLRLAVPFDGNSTFDGTFGDGDSSYLSAQDGIDTDNGEADWLIGSLDAGVNEPRFEPNAFYSVDVTRAVQVWAEGGPNLGLAIVNVEGAQTGDWSMHSTGHPDPTYRPRLSVTYTTDPGYRVHELQEGLSGYNGTTDVVLNLLENDNSTPADRSDDVVAAGVDASQVPVAVVDGDDGAGSYDTSYLIHFDTSKVTGRIAKAELLLSTDWQTFQSGDSRGPVTAHQLLTPFNPGSVYDDFAGDAEAMQAANQIGPAVDAAVDILDSELVSLDVTSIVNNWQSGQANNGIYLGAADGNTDSWRFYSSGAADSDLRPLLRITVVVPEPAGGWLLAAVGLIPWRQR</sequence>
<evidence type="ECO:0000313" key="2">
    <source>
        <dbReference type="EMBL" id="TWT30275.1"/>
    </source>
</evidence>
<evidence type="ECO:0000256" key="1">
    <source>
        <dbReference type="SAM" id="SignalP"/>
    </source>
</evidence>
<comment type="caution">
    <text evidence="2">The sequence shown here is derived from an EMBL/GenBank/DDBJ whole genome shotgun (WGS) entry which is preliminary data.</text>
</comment>
<keyword evidence="1" id="KW-0732">Signal</keyword>
<organism evidence="2 3">
    <name type="scientific">Posidoniimonas corsicana</name>
    <dbReference type="NCBI Taxonomy" id="1938618"/>
    <lineage>
        <taxon>Bacteria</taxon>
        <taxon>Pseudomonadati</taxon>
        <taxon>Planctomycetota</taxon>
        <taxon>Planctomycetia</taxon>
        <taxon>Pirellulales</taxon>
        <taxon>Lacipirellulaceae</taxon>
        <taxon>Posidoniimonas</taxon>
    </lineage>
</organism>
<proteinExistence type="predicted"/>
<dbReference type="NCBIfam" id="NF033679">
    <property type="entry name" value="DNRLRE_dom"/>
    <property type="match status" value="2"/>
</dbReference>
<dbReference type="EMBL" id="SIHJ01000005">
    <property type="protein sequence ID" value="TWT30275.1"/>
    <property type="molecule type" value="Genomic_DNA"/>
</dbReference>
<dbReference type="Proteomes" id="UP000316714">
    <property type="component" value="Unassembled WGS sequence"/>
</dbReference>
<dbReference type="AlphaFoldDB" id="A0A5C5UXV8"/>
<evidence type="ECO:0000313" key="3">
    <source>
        <dbReference type="Proteomes" id="UP000316714"/>
    </source>
</evidence>
<name>A0A5C5UXV8_9BACT</name>
<dbReference type="OrthoDB" id="259433at2"/>
<reference evidence="2 3" key="1">
    <citation type="submission" date="2019-02" db="EMBL/GenBank/DDBJ databases">
        <title>Deep-cultivation of Planctomycetes and their phenomic and genomic characterization uncovers novel biology.</title>
        <authorList>
            <person name="Wiegand S."/>
            <person name="Jogler M."/>
            <person name="Boedeker C."/>
            <person name="Pinto D."/>
            <person name="Vollmers J."/>
            <person name="Rivas-Marin E."/>
            <person name="Kohn T."/>
            <person name="Peeters S.H."/>
            <person name="Heuer A."/>
            <person name="Rast P."/>
            <person name="Oberbeckmann S."/>
            <person name="Bunk B."/>
            <person name="Jeske O."/>
            <person name="Meyerdierks A."/>
            <person name="Storesund J.E."/>
            <person name="Kallscheuer N."/>
            <person name="Luecker S."/>
            <person name="Lage O.M."/>
            <person name="Pohl T."/>
            <person name="Merkel B.J."/>
            <person name="Hornburger P."/>
            <person name="Mueller R.-W."/>
            <person name="Bruemmer F."/>
            <person name="Labrenz M."/>
            <person name="Spormann A.M."/>
            <person name="Op Den Camp H."/>
            <person name="Overmann J."/>
            <person name="Amann R."/>
            <person name="Jetten M.S.M."/>
            <person name="Mascher T."/>
            <person name="Medema M.H."/>
            <person name="Devos D.P."/>
            <person name="Kaster A.-K."/>
            <person name="Ovreas L."/>
            <person name="Rohde M."/>
            <person name="Galperin M.Y."/>
            <person name="Jogler C."/>
        </authorList>
    </citation>
    <scope>NUCLEOTIDE SEQUENCE [LARGE SCALE GENOMIC DNA]</scope>
    <source>
        <strain evidence="2 3">KOR34</strain>
    </source>
</reference>
<feature type="chain" id="PRO_5023150530" description="DNRLRE domain-containing protein" evidence="1">
    <location>
        <begin position="21"/>
        <end position="462"/>
    </location>
</feature>
<dbReference type="RefSeq" id="WP_146568640.1">
    <property type="nucleotide sequence ID" value="NZ_SIHJ01000005.1"/>
</dbReference>
<accession>A0A5C5UXV8</accession>
<protein>
    <recommendedName>
        <fullName evidence="4">DNRLRE domain-containing protein</fullName>
    </recommendedName>
</protein>
<feature type="signal peptide" evidence="1">
    <location>
        <begin position="1"/>
        <end position="20"/>
    </location>
</feature>
<keyword evidence="3" id="KW-1185">Reference proteome</keyword>